<dbReference type="NCBIfam" id="TIGR00023">
    <property type="entry name" value="glycerol-3-phosphate 1-O-acyltransferase PlsY"/>
    <property type="match status" value="1"/>
</dbReference>
<evidence type="ECO:0000256" key="6">
    <source>
        <dbReference type="ARBA" id="ARBA00023098"/>
    </source>
</evidence>
<dbReference type="EC" id="2.3.1.275" evidence="10"/>
<keyword evidence="6 10" id="KW-0443">Lipid metabolism</keyword>
<dbReference type="InterPro" id="IPR003811">
    <property type="entry name" value="G3P_acylTferase_PlsY"/>
</dbReference>
<dbReference type="SMART" id="SM01207">
    <property type="entry name" value="G3P_acyltransf"/>
    <property type="match status" value="1"/>
</dbReference>
<feature type="transmembrane region" description="Helical" evidence="10">
    <location>
        <begin position="47"/>
        <end position="71"/>
    </location>
</feature>
<keyword evidence="11" id="KW-0012">Acyltransferase</keyword>
<evidence type="ECO:0000256" key="3">
    <source>
        <dbReference type="ARBA" id="ARBA00022679"/>
    </source>
</evidence>
<feature type="transmembrane region" description="Helical" evidence="10">
    <location>
        <begin position="83"/>
        <end position="101"/>
    </location>
</feature>
<comment type="subcellular location">
    <subcellularLocation>
        <location evidence="10">Cell membrane</location>
        <topology evidence="10">Multi-pass membrane protein</topology>
    </subcellularLocation>
</comment>
<keyword evidence="9 10" id="KW-1208">Phospholipid metabolism</keyword>
<comment type="subunit">
    <text evidence="10">Probably interacts with PlsX.</text>
</comment>
<dbReference type="PANTHER" id="PTHR30309:SF0">
    <property type="entry name" value="GLYCEROL-3-PHOSPHATE ACYLTRANSFERASE-RELATED"/>
    <property type="match status" value="1"/>
</dbReference>
<evidence type="ECO:0000256" key="7">
    <source>
        <dbReference type="ARBA" id="ARBA00023136"/>
    </source>
</evidence>
<feature type="transmembrane region" description="Helical" evidence="10">
    <location>
        <begin position="121"/>
        <end position="144"/>
    </location>
</feature>
<keyword evidence="4 10" id="KW-0812">Transmembrane</keyword>
<organism evidence="11 12">
    <name type="scientific">Candidatus Mediterraneibacter stercorigallinarum</name>
    <dbReference type="NCBI Taxonomy" id="2838686"/>
    <lineage>
        <taxon>Bacteria</taxon>
        <taxon>Bacillati</taxon>
        <taxon>Bacillota</taxon>
        <taxon>Clostridia</taxon>
        <taxon>Lachnospirales</taxon>
        <taxon>Lachnospiraceae</taxon>
        <taxon>Mediterraneibacter</taxon>
    </lineage>
</organism>
<dbReference type="PANTHER" id="PTHR30309">
    <property type="entry name" value="INNER MEMBRANE PROTEIN YGIH"/>
    <property type="match status" value="1"/>
</dbReference>
<proteinExistence type="inferred from homology"/>
<evidence type="ECO:0000313" key="12">
    <source>
        <dbReference type="Proteomes" id="UP000824017"/>
    </source>
</evidence>
<evidence type="ECO:0000256" key="9">
    <source>
        <dbReference type="ARBA" id="ARBA00023264"/>
    </source>
</evidence>
<keyword evidence="1 10" id="KW-1003">Cell membrane</keyword>
<dbReference type="AlphaFoldDB" id="A0A9D2DB28"/>
<feature type="transmembrane region" description="Helical" evidence="10">
    <location>
        <begin position="153"/>
        <end position="174"/>
    </location>
</feature>
<feature type="transmembrane region" description="Helical" evidence="10">
    <location>
        <begin position="180"/>
        <end position="195"/>
    </location>
</feature>
<dbReference type="GO" id="GO:0005886">
    <property type="term" value="C:plasma membrane"/>
    <property type="evidence" value="ECO:0007669"/>
    <property type="project" value="UniProtKB-SubCell"/>
</dbReference>
<evidence type="ECO:0000256" key="4">
    <source>
        <dbReference type="ARBA" id="ARBA00022692"/>
    </source>
</evidence>
<accession>A0A9D2DB28</accession>
<comment type="function">
    <text evidence="10">Catalyzes the transfer of an acyl group from acyl-phosphate (acyl-PO(4)) to glycerol-3-phosphate (G3P) to form lysophosphatidic acid (LPA). This enzyme utilizes acyl-phosphate as fatty acyl donor, but not acyl-CoA or acyl-ACP.</text>
</comment>
<dbReference type="GO" id="GO:0008654">
    <property type="term" value="P:phospholipid biosynthetic process"/>
    <property type="evidence" value="ECO:0007669"/>
    <property type="project" value="UniProtKB-UniRule"/>
</dbReference>
<protein>
    <recommendedName>
        <fullName evidence="10">Glycerol-3-phosphate acyltransferase</fullName>
    </recommendedName>
    <alternativeName>
        <fullName evidence="10">Acyl-PO4 G3P acyltransferase</fullName>
    </alternativeName>
    <alternativeName>
        <fullName evidence="10">Acyl-phosphate--glycerol-3-phosphate acyltransferase</fullName>
    </alternativeName>
    <alternativeName>
        <fullName evidence="10">G3P acyltransferase</fullName>
        <shortName evidence="10">GPAT</shortName>
        <ecNumber evidence="10">2.3.1.275</ecNumber>
    </alternativeName>
    <alternativeName>
        <fullName evidence="10">Lysophosphatidic acid synthase</fullName>
        <shortName evidence="10">LPA synthase</shortName>
    </alternativeName>
</protein>
<evidence type="ECO:0000256" key="10">
    <source>
        <dbReference type="HAMAP-Rule" id="MF_01043"/>
    </source>
</evidence>
<evidence type="ECO:0000256" key="5">
    <source>
        <dbReference type="ARBA" id="ARBA00022989"/>
    </source>
</evidence>
<reference evidence="11" key="1">
    <citation type="journal article" date="2021" name="PeerJ">
        <title>Extensive microbial diversity within the chicken gut microbiome revealed by metagenomics and culture.</title>
        <authorList>
            <person name="Gilroy R."/>
            <person name="Ravi A."/>
            <person name="Getino M."/>
            <person name="Pursley I."/>
            <person name="Horton D.L."/>
            <person name="Alikhan N.F."/>
            <person name="Baker D."/>
            <person name="Gharbi K."/>
            <person name="Hall N."/>
            <person name="Watson M."/>
            <person name="Adriaenssens E.M."/>
            <person name="Foster-Nyarko E."/>
            <person name="Jarju S."/>
            <person name="Secka A."/>
            <person name="Antonio M."/>
            <person name="Oren A."/>
            <person name="Chaudhuri R.R."/>
            <person name="La Ragione R."/>
            <person name="Hildebrand F."/>
            <person name="Pallen M.J."/>
        </authorList>
    </citation>
    <scope>NUCLEOTIDE SEQUENCE</scope>
    <source>
        <strain evidence="11">ChiGjej1B1-13045</strain>
    </source>
</reference>
<evidence type="ECO:0000313" key="11">
    <source>
        <dbReference type="EMBL" id="HIZ13615.1"/>
    </source>
</evidence>
<evidence type="ECO:0000256" key="1">
    <source>
        <dbReference type="ARBA" id="ARBA00022475"/>
    </source>
</evidence>
<name>A0A9D2DB28_9FIRM</name>
<keyword evidence="3 10" id="KW-0808">Transferase</keyword>
<evidence type="ECO:0000256" key="2">
    <source>
        <dbReference type="ARBA" id="ARBA00022516"/>
    </source>
</evidence>
<keyword evidence="2 10" id="KW-0444">Lipid biosynthesis</keyword>
<dbReference type="EMBL" id="DXCD01000177">
    <property type="protein sequence ID" value="HIZ13615.1"/>
    <property type="molecule type" value="Genomic_DNA"/>
</dbReference>
<dbReference type="Proteomes" id="UP000824017">
    <property type="component" value="Unassembled WGS sequence"/>
</dbReference>
<keyword evidence="5 10" id="KW-1133">Transmembrane helix</keyword>
<keyword evidence="8 10" id="KW-0594">Phospholipid biosynthesis</keyword>
<comment type="similarity">
    <text evidence="10">Belongs to the PlsY family.</text>
</comment>
<dbReference type="Pfam" id="PF02660">
    <property type="entry name" value="G3P_acyltransf"/>
    <property type="match status" value="1"/>
</dbReference>
<evidence type="ECO:0000256" key="8">
    <source>
        <dbReference type="ARBA" id="ARBA00023209"/>
    </source>
</evidence>
<comment type="pathway">
    <text evidence="10">Lipid metabolism; phospholipid metabolism.</text>
</comment>
<comment type="catalytic activity">
    <reaction evidence="10">
        <text>an acyl phosphate + sn-glycerol 3-phosphate = a 1-acyl-sn-glycero-3-phosphate + phosphate</text>
        <dbReference type="Rhea" id="RHEA:34075"/>
        <dbReference type="ChEBI" id="CHEBI:43474"/>
        <dbReference type="ChEBI" id="CHEBI:57597"/>
        <dbReference type="ChEBI" id="CHEBI:57970"/>
        <dbReference type="ChEBI" id="CHEBI:59918"/>
        <dbReference type="EC" id="2.3.1.275"/>
    </reaction>
</comment>
<gene>
    <name evidence="10 11" type="primary">plsY</name>
    <name evidence="11" type="ORF">H9817_06795</name>
</gene>
<keyword evidence="7 10" id="KW-0472">Membrane</keyword>
<reference evidence="11" key="2">
    <citation type="submission" date="2021-04" db="EMBL/GenBank/DDBJ databases">
        <authorList>
            <person name="Gilroy R."/>
        </authorList>
    </citation>
    <scope>NUCLEOTIDE SEQUENCE</scope>
    <source>
        <strain evidence="11">ChiGjej1B1-13045</strain>
    </source>
</reference>
<dbReference type="HAMAP" id="MF_01043">
    <property type="entry name" value="PlsY"/>
    <property type="match status" value="1"/>
</dbReference>
<sequence length="221" mass="24642">MERLICLAVGYVCGLFQTGYLVGKMNHMDIRKKGSGNAGTTNALRVLGWKAGVITFFGDVLKCVAAFLVTYFMYRGSDVMPLLAMYAGAGVTLGHNFPFYMNFKGGKGIAVMAGLVVVNSFWHLPASLLLIPITLACFLVPVVVTRYISVGSLAAYTVFWIEMVMIGRMGWFQMETARCYELYIVLFLLTALAWYRHRQNLKRLANGTENKFGAKKKTEKE</sequence>
<comment type="caution">
    <text evidence="11">The sequence shown here is derived from an EMBL/GenBank/DDBJ whole genome shotgun (WGS) entry which is preliminary data.</text>
</comment>
<dbReference type="GO" id="GO:0043772">
    <property type="term" value="F:acyl-phosphate glycerol-3-phosphate acyltransferase activity"/>
    <property type="evidence" value="ECO:0007669"/>
    <property type="project" value="UniProtKB-UniRule"/>
</dbReference>